<dbReference type="PROSITE" id="PS51257">
    <property type="entry name" value="PROKAR_LIPOPROTEIN"/>
    <property type="match status" value="1"/>
</dbReference>
<dbReference type="CDD" id="cd01146">
    <property type="entry name" value="FhuD"/>
    <property type="match status" value="1"/>
</dbReference>
<dbReference type="GO" id="GO:1901678">
    <property type="term" value="P:iron coordination entity transport"/>
    <property type="evidence" value="ECO:0007669"/>
    <property type="project" value="UniProtKB-ARBA"/>
</dbReference>
<dbReference type="PROSITE" id="PS50983">
    <property type="entry name" value="FE_B12_PBP"/>
    <property type="match status" value="1"/>
</dbReference>
<gene>
    <name evidence="7" type="ORF">EFW17_22780</name>
</gene>
<feature type="domain" description="Fe/B12 periplasmic-binding" evidence="6">
    <location>
        <begin position="65"/>
        <end position="332"/>
    </location>
</feature>
<dbReference type="Proteomes" id="UP000269198">
    <property type="component" value="Unassembled WGS sequence"/>
</dbReference>
<evidence type="ECO:0000313" key="8">
    <source>
        <dbReference type="Proteomes" id="UP000269198"/>
    </source>
</evidence>
<comment type="subcellular location">
    <subcellularLocation>
        <location evidence="1">Cell envelope</location>
    </subcellularLocation>
</comment>
<proteinExistence type="inferred from homology"/>
<keyword evidence="3" id="KW-0813">Transport</keyword>
<comment type="caution">
    <text evidence="7">The sequence shown here is derived from an EMBL/GenBank/DDBJ whole genome shotgun (WGS) entry which is preliminary data.</text>
</comment>
<dbReference type="Pfam" id="PF01497">
    <property type="entry name" value="Peripla_BP_2"/>
    <property type="match status" value="1"/>
</dbReference>
<feature type="signal peptide" evidence="5">
    <location>
        <begin position="1"/>
        <end position="25"/>
    </location>
</feature>
<evidence type="ECO:0000259" key="6">
    <source>
        <dbReference type="PROSITE" id="PS50983"/>
    </source>
</evidence>
<sequence>MLRTVHPPRPLARPLLAVGAAGVLALVSACGSGDTEEAADTGGGEFPITVEHFRGTTEIESPPETVVALDSSYVDAAVSLELDVVGRVVNTEGEELPDYLGDEARTYAGDAEVVGLLEEPDLAAIAELEPDLIVSADVRHQDIYDQLSEIAPTVFSETTGATWKDNIRLLAEATGRQDLAEQRIGAYEERAEELGSAITEANGGEAPTLSITRFVGEPSVRLYSSASFPGLVQQDVGLPRPEGAPDAEDEIMVDLSEEEVLDVDADHIVVGVWDDGNGESEEVAADFRSNPLWEQLEGEQHDVSDEIWFTSVSLQGAEGILDDLAEIHGVDEE</sequence>
<dbReference type="InterPro" id="IPR051313">
    <property type="entry name" value="Bact_iron-sidero_bind"/>
</dbReference>
<evidence type="ECO:0000256" key="1">
    <source>
        <dbReference type="ARBA" id="ARBA00004196"/>
    </source>
</evidence>
<reference evidence="7 8" key="1">
    <citation type="submission" date="2018-11" db="EMBL/GenBank/DDBJ databases">
        <title>The genome draft of YIM 96095.</title>
        <authorList>
            <person name="Tang S.-K."/>
            <person name="Chunyu W.-X."/>
            <person name="Feng Y.-Z."/>
        </authorList>
    </citation>
    <scope>NUCLEOTIDE SEQUENCE [LARGE SCALE GENOMIC DNA]</scope>
    <source>
        <strain evidence="7 8">YIM 96095</strain>
    </source>
</reference>
<accession>A0A3N0DYC4</accession>
<dbReference type="Gene3D" id="3.40.50.1980">
    <property type="entry name" value="Nitrogenase molybdenum iron protein domain"/>
    <property type="match status" value="2"/>
</dbReference>
<dbReference type="AlphaFoldDB" id="A0A3N0DYC4"/>
<evidence type="ECO:0000256" key="5">
    <source>
        <dbReference type="SAM" id="SignalP"/>
    </source>
</evidence>
<comment type="similarity">
    <text evidence="2">Belongs to the bacterial solute-binding protein 8 family.</text>
</comment>
<organism evidence="7 8">
    <name type="scientific">Halostreptopolyspora alba</name>
    <dbReference type="NCBI Taxonomy" id="2487137"/>
    <lineage>
        <taxon>Bacteria</taxon>
        <taxon>Bacillati</taxon>
        <taxon>Actinomycetota</taxon>
        <taxon>Actinomycetes</taxon>
        <taxon>Streptosporangiales</taxon>
        <taxon>Nocardiopsidaceae</taxon>
        <taxon>Halostreptopolyspora</taxon>
    </lineage>
</organism>
<keyword evidence="4 5" id="KW-0732">Signal</keyword>
<dbReference type="EMBL" id="RJMB01000037">
    <property type="protein sequence ID" value="RNL80577.1"/>
    <property type="molecule type" value="Genomic_DNA"/>
</dbReference>
<feature type="chain" id="PRO_5038771739" evidence="5">
    <location>
        <begin position="26"/>
        <end position="333"/>
    </location>
</feature>
<dbReference type="PANTHER" id="PTHR30532:SF25">
    <property type="entry name" value="IRON(III) DICITRATE-BINDING PERIPLASMIC PROTEIN"/>
    <property type="match status" value="1"/>
</dbReference>
<protein>
    <submittedName>
        <fullName evidence="7">Iron-siderophore ABC transporter substrate-binding protein</fullName>
    </submittedName>
</protein>
<dbReference type="GO" id="GO:0030288">
    <property type="term" value="C:outer membrane-bounded periplasmic space"/>
    <property type="evidence" value="ECO:0007669"/>
    <property type="project" value="TreeGrafter"/>
</dbReference>
<evidence type="ECO:0000256" key="2">
    <source>
        <dbReference type="ARBA" id="ARBA00008814"/>
    </source>
</evidence>
<dbReference type="PANTHER" id="PTHR30532">
    <property type="entry name" value="IRON III DICITRATE-BINDING PERIPLASMIC PROTEIN"/>
    <property type="match status" value="1"/>
</dbReference>
<evidence type="ECO:0000256" key="4">
    <source>
        <dbReference type="ARBA" id="ARBA00022729"/>
    </source>
</evidence>
<dbReference type="InterPro" id="IPR002491">
    <property type="entry name" value="ABC_transptr_periplasmic_BD"/>
</dbReference>
<dbReference type="RefSeq" id="WP_123203494.1">
    <property type="nucleotide sequence ID" value="NZ_RJMB01000037.1"/>
</dbReference>
<dbReference type="SUPFAM" id="SSF53807">
    <property type="entry name" value="Helical backbone' metal receptor"/>
    <property type="match status" value="1"/>
</dbReference>
<dbReference type="OrthoDB" id="9793175at2"/>
<name>A0A3N0DYC4_9ACTN</name>
<keyword evidence="8" id="KW-1185">Reference proteome</keyword>
<evidence type="ECO:0000256" key="3">
    <source>
        <dbReference type="ARBA" id="ARBA00022448"/>
    </source>
</evidence>
<evidence type="ECO:0000313" key="7">
    <source>
        <dbReference type="EMBL" id="RNL80577.1"/>
    </source>
</evidence>